<gene>
    <name evidence="1" type="ORF">MILVUS5_LOCUS23956</name>
</gene>
<reference evidence="1" key="1">
    <citation type="submission" date="2023-10" db="EMBL/GenBank/DDBJ databases">
        <authorList>
            <person name="Rodriguez Cubillos JULIANA M."/>
            <person name="De Vega J."/>
        </authorList>
    </citation>
    <scope>NUCLEOTIDE SEQUENCE</scope>
</reference>
<sequence length="59" mass="6735">MRMEKICTESANLEDQAAIPSRHDQSNAPRCCLEIKSKKPINRALVSHILFIPVFEKLL</sequence>
<evidence type="ECO:0000313" key="1">
    <source>
        <dbReference type="EMBL" id="CAJ2657368.1"/>
    </source>
</evidence>
<proteinExistence type="predicted"/>
<protein>
    <submittedName>
        <fullName evidence="1">Uncharacterized protein</fullName>
    </submittedName>
</protein>
<dbReference type="Proteomes" id="UP001177021">
    <property type="component" value="Unassembled WGS sequence"/>
</dbReference>
<organism evidence="1 2">
    <name type="scientific">Trifolium pratense</name>
    <name type="common">Red clover</name>
    <dbReference type="NCBI Taxonomy" id="57577"/>
    <lineage>
        <taxon>Eukaryota</taxon>
        <taxon>Viridiplantae</taxon>
        <taxon>Streptophyta</taxon>
        <taxon>Embryophyta</taxon>
        <taxon>Tracheophyta</taxon>
        <taxon>Spermatophyta</taxon>
        <taxon>Magnoliopsida</taxon>
        <taxon>eudicotyledons</taxon>
        <taxon>Gunneridae</taxon>
        <taxon>Pentapetalae</taxon>
        <taxon>rosids</taxon>
        <taxon>fabids</taxon>
        <taxon>Fabales</taxon>
        <taxon>Fabaceae</taxon>
        <taxon>Papilionoideae</taxon>
        <taxon>50 kb inversion clade</taxon>
        <taxon>NPAAA clade</taxon>
        <taxon>Hologalegina</taxon>
        <taxon>IRL clade</taxon>
        <taxon>Trifolieae</taxon>
        <taxon>Trifolium</taxon>
    </lineage>
</organism>
<accession>A0ACB0KLN2</accession>
<dbReference type="EMBL" id="CASHSV030000311">
    <property type="protein sequence ID" value="CAJ2657368.1"/>
    <property type="molecule type" value="Genomic_DNA"/>
</dbReference>
<evidence type="ECO:0000313" key="2">
    <source>
        <dbReference type="Proteomes" id="UP001177021"/>
    </source>
</evidence>
<comment type="caution">
    <text evidence="1">The sequence shown here is derived from an EMBL/GenBank/DDBJ whole genome shotgun (WGS) entry which is preliminary data.</text>
</comment>
<name>A0ACB0KLN2_TRIPR</name>
<keyword evidence="2" id="KW-1185">Reference proteome</keyword>